<name>A0A084UDJ9_9HYPH</name>
<dbReference type="RefSeq" id="WP_036482507.1">
    <property type="nucleotide sequence ID" value="NZ_JMQM01000001.1"/>
</dbReference>
<protein>
    <recommendedName>
        <fullName evidence="1">Bbp19-like phage domain-containing protein</fullName>
    </recommendedName>
</protein>
<evidence type="ECO:0000313" key="2">
    <source>
        <dbReference type="EMBL" id="KFB11035.1"/>
    </source>
</evidence>
<dbReference type="Proteomes" id="UP000053675">
    <property type="component" value="Unassembled WGS sequence"/>
</dbReference>
<feature type="domain" description="Bbp19-like phage" evidence="1">
    <location>
        <begin position="26"/>
        <end position="90"/>
    </location>
</feature>
<reference evidence="2 3" key="1">
    <citation type="submission" date="2014-05" db="EMBL/GenBank/DDBJ databases">
        <title>Draft Genome Sequence of Nitratireductor basaltis Strain UMTGB225, A Marine Bacterium Isolated from Green Barrel Tunicate.</title>
        <authorList>
            <person name="Gan H.Y."/>
        </authorList>
    </citation>
    <scope>NUCLEOTIDE SEQUENCE [LARGE SCALE GENOMIC DNA]</scope>
    <source>
        <strain evidence="2 3">UMTGB225</strain>
    </source>
</reference>
<keyword evidence="3" id="KW-1185">Reference proteome</keyword>
<dbReference type="PATRIC" id="fig|472175.3.peg.2080"/>
<organism evidence="2 3">
    <name type="scientific">Nitratireductor basaltis</name>
    <dbReference type="NCBI Taxonomy" id="472175"/>
    <lineage>
        <taxon>Bacteria</taxon>
        <taxon>Pseudomonadati</taxon>
        <taxon>Pseudomonadota</taxon>
        <taxon>Alphaproteobacteria</taxon>
        <taxon>Hyphomicrobiales</taxon>
        <taxon>Phyllobacteriaceae</taxon>
        <taxon>Nitratireductor</taxon>
    </lineage>
</organism>
<dbReference type="OrthoDB" id="8085642at2"/>
<accession>A0A084UDJ9</accession>
<proteinExistence type="predicted"/>
<dbReference type="AlphaFoldDB" id="A0A084UDJ9"/>
<evidence type="ECO:0000259" key="1">
    <source>
        <dbReference type="Pfam" id="PF25181"/>
    </source>
</evidence>
<comment type="caution">
    <text evidence="2">The sequence shown here is derived from an EMBL/GenBank/DDBJ whole genome shotgun (WGS) entry which is preliminary data.</text>
</comment>
<evidence type="ECO:0000313" key="3">
    <source>
        <dbReference type="Proteomes" id="UP000053675"/>
    </source>
</evidence>
<gene>
    <name evidence="2" type="ORF">EL18_02077</name>
</gene>
<dbReference type="Pfam" id="PF25181">
    <property type="entry name" value="Phage_Bbp19"/>
    <property type="match status" value="1"/>
</dbReference>
<dbReference type="InterPro" id="IPR057447">
    <property type="entry name" value="Bbp19-like_phage"/>
</dbReference>
<dbReference type="STRING" id="472175.EL18_02077"/>
<sequence length="107" mass="11963">MTWRSVATQAARPRGHEAVEKLSKAYLDVFGREDEATQLVLADLAEFCGFYKVAPPGTPAETLLYEQGLRAAFGRLFHFLSLPPERLKDLEEAARREALANEEEGII</sequence>
<dbReference type="EMBL" id="JMQM01000001">
    <property type="protein sequence ID" value="KFB11035.1"/>
    <property type="molecule type" value="Genomic_DNA"/>
</dbReference>